<reference evidence="2" key="2">
    <citation type="submission" date="2020-12" db="EMBL/GenBank/DDBJ databases">
        <title>New Spironucleus salmonicida genome in near-complete chromosomes.</title>
        <authorList>
            <person name="Xu F."/>
            <person name="Kurt Z."/>
            <person name="Jimenez-Gonzalez A."/>
            <person name="Astvaldsson A."/>
            <person name="Andersson J.O."/>
            <person name="Svard S.G."/>
        </authorList>
    </citation>
    <scope>NUCLEOTIDE SEQUENCE</scope>
    <source>
        <strain evidence="2">ATCC 50377</strain>
    </source>
</reference>
<dbReference type="EMBL" id="KI546085">
    <property type="protein sequence ID" value="EST45906.1"/>
    <property type="molecule type" value="Genomic_DNA"/>
</dbReference>
<sequence length="458" mass="52427">MDIAAFRNIILLQNPNLPLDTLYNLKFTPDFLIRGPTAQRLLIIHFLLSQLDVERSKIAFQHSITSKNQSRITLTDPVKFRQISHLWLSEIQNQAKFEVPGVSDLCSGNAKNLKLLYQLSKFVLRIKSQQIIRELELTQNSPFHSLNQNFTSDSYDATILTLKTELNSSSEEFEILLKISDKMNQKMADLHRNGTTFIEINEEELHLKPELAGAISKIQQFYNFNELDLTRQQTETVNLNELLHLSQLYKRNSQQINLSDVFNGQLIVANEVISKLQNDSKSSLNIDFKNQIFYQKMGEIGALISQKIIILQAKVDEILPEKSLIQSQFMKKDNVLNLQHFSVLSDFTETARNQLSEMNIHNIIDMNSQNCDTSVFEDNELRFSMMKSVAVIEHTPDDMNNLGMSRTKSQFLTVKDLKNGKSEGTLASRLKRTVGGEYGMETFVAGKVEGVREFLRAE</sequence>
<dbReference type="VEuPathDB" id="GiardiaDB:SS50377_24552"/>
<protein>
    <submittedName>
        <fullName evidence="1">Uncharacterized protein</fullName>
    </submittedName>
</protein>
<dbReference type="AlphaFoldDB" id="V6LQC0"/>
<evidence type="ECO:0000313" key="1">
    <source>
        <dbReference type="EMBL" id="EST45906.1"/>
    </source>
</evidence>
<dbReference type="Proteomes" id="UP000018208">
    <property type="component" value="Unassembled WGS sequence"/>
</dbReference>
<evidence type="ECO:0000313" key="2">
    <source>
        <dbReference type="EMBL" id="KAH0574594.1"/>
    </source>
</evidence>
<proteinExistence type="predicted"/>
<gene>
    <name evidence="1" type="ORF">SS50377_13882</name>
    <name evidence="2" type="ORF">SS50377_24552</name>
</gene>
<organism evidence="1">
    <name type="scientific">Spironucleus salmonicida</name>
    <dbReference type="NCBI Taxonomy" id="348837"/>
    <lineage>
        <taxon>Eukaryota</taxon>
        <taxon>Metamonada</taxon>
        <taxon>Diplomonadida</taxon>
        <taxon>Hexamitidae</taxon>
        <taxon>Hexamitinae</taxon>
        <taxon>Spironucleus</taxon>
    </lineage>
</organism>
<name>V6LQC0_9EUKA</name>
<dbReference type="EMBL" id="AUWU02000004">
    <property type="protein sequence ID" value="KAH0574594.1"/>
    <property type="molecule type" value="Genomic_DNA"/>
</dbReference>
<reference evidence="1 2" key="1">
    <citation type="journal article" date="2014" name="PLoS Genet.">
        <title>The Genome of Spironucleus salmonicida Highlights a Fish Pathogen Adapted to Fluctuating Environments.</title>
        <authorList>
            <person name="Xu F."/>
            <person name="Jerlstrom-Hultqvist J."/>
            <person name="Einarsson E."/>
            <person name="Astvaldsson A."/>
            <person name="Svard S.G."/>
            <person name="Andersson J.O."/>
        </authorList>
    </citation>
    <scope>NUCLEOTIDE SEQUENCE</scope>
    <source>
        <strain evidence="2">ATCC 50377</strain>
    </source>
</reference>
<evidence type="ECO:0000313" key="3">
    <source>
        <dbReference type="Proteomes" id="UP000018208"/>
    </source>
</evidence>
<accession>V6LQC0</accession>
<keyword evidence="3" id="KW-1185">Reference proteome</keyword>